<dbReference type="SUPFAM" id="SSF53448">
    <property type="entry name" value="Nucleotide-diphospho-sugar transferases"/>
    <property type="match status" value="1"/>
</dbReference>
<keyword evidence="4" id="KW-1185">Reference proteome</keyword>
<evidence type="ECO:0000313" key="3">
    <source>
        <dbReference type="EMBL" id="AKU91083.1"/>
    </source>
</evidence>
<dbReference type="Proteomes" id="UP000055590">
    <property type="component" value="Chromosome"/>
</dbReference>
<dbReference type="InterPro" id="IPR050256">
    <property type="entry name" value="Glycosyltransferase_2"/>
</dbReference>
<dbReference type="GO" id="GO:0016740">
    <property type="term" value="F:transferase activity"/>
    <property type="evidence" value="ECO:0007669"/>
    <property type="project" value="UniProtKB-KW"/>
</dbReference>
<evidence type="ECO:0000259" key="2">
    <source>
        <dbReference type="Pfam" id="PF00535"/>
    </source>
</evidence>
<proteinExistence type="predicted"/>
<evidence type="ECO:0000313" key="4">
    <source>
        <dbReference type="Proteomes" id="UP000055590"/>
    </source>
</evidence>
<organism evidence="3 4">
    <name type="scientific">Vulgatibacter incomptus</name>
    <dbReference type="NCBI Taxonomy" id="1391653"/>
    <lineage>
        <taxon>Bacteria</taxon>
        <taxon>Pseudomonadati</taxon>
        <taxon>Myxococcota</taxon>
        <taxon>Myxococcia</taxon>
        <taxon>Myxococcales</taxon>
        <taxon>Cystobacterineae</taxon>
        <taxon>Vulgatibacteraceae</taxon>
        <taxon>Vulgatibacter</taxon>
    </lineage>
</organism>
<accession>A0A0K1PC21</accession>
<protein>
    <submittedName>
        <fullName evidence="3">Putative glycosyltransferase</fullName>
    </submittedName>
</protein>
<dbReference type="PANTHER" id="PTHR48090">
    <property type="entry name" value="UNDECAPRENYL-PHOSPHATE 4-DEOXY-4-FORMAMIDO-L-ARABINOSE TRANSFERASE-RELATED"/>
    <property type="match status" value="1"/>
</dbReference>
<feature type="domain" description="Glycosyltransferase 2-like" evidence="2">
    <location>
        <begin position="52"/>
        <end position="175"/>
    </location>
</feature>
<feature type="region of interest" description="Disordered" evidence="1">
    <location>
        <begin position="1"/>
        <end position="43"/>
    </location>
</feature>
<dbReference type="AlphaFoldDB" id="A0A0K1PC21"/>
<name>A0A0K1PC21_9BACT</name>
<dbReference type="EMBL" id="CP012332">
    <property type="protein sequence ID" value="AKU91083.1"/>
    <property type="molecule type" value="Genomic_DNA"/>
</dbReference>
<dbReference type="Gene3D" id="3.90.550.10">
    <property type="entry name" value="Spore Coat Polysaccharide Biosynthesis Protein SpsA, Chain A"/>
    <property type="match status" value="1"/>
</dbReference>
<dbReference type="PANTHER" id="PTHR48090:SF7">
    <property type="entry name" value="RFBJ PROTEIN"/>
    <property type="match status" value="1"/>
</dbReference>
<dbReference type="InterPro" id="IPR001173">
    <property type="entry name" value="Glyco_trans_2-like"/>
</dbReference>
<dbReference type="Pfam" id="PF00535">
    <property type="entry name" value="Glycos_transf_2"/>
    <property type="match status" value="1"/>
</dbReference>
<dbReference type="KEGG" id="vin:AKJ08_1470"/>
<evidence type="ECO:0000256" key="1">
    <source>
        <dbReference type="SAM" id="MobiDB-lite"/>
    </source>
</evidence>
<reference evidence="3 4" key="1">
    <citation type="submission" date="2015-08" db="EMBL/GenBank/DDBJ databases">
        <authorList>
            <person name="Babu N.S."/>
            <person name="Beckwith C.J."/>
            <person name="Beseler K.G."/>
            <person name="Brison A."/>
            <person name="Carone J.V."/>
            <person name="Caskin T.P."/>
            <person name="Diamond M."/>
            <person name="Durham M.E."/>
            <person name="Foxe J.M."/>
            <person name="Go M."/>
            <person name="Henderson B.A."/>
            <person name="Jones I.B."/>
            <person name="McGettigan J.A."/>
            <person name="Micheletti S.J."/>
            <person name="Nasrallah M.E."/>
            <person name="Ortiz D."/>
            <person name="Piller C.R."/>
            <person name="Privatt S.R."/>
            <person name="Schneider S.L."/>
            <person name="Sharp S."/>
            <person name="Smith T.C."/>
            <person name="Stanton J.D."/>
            <person name="Ullery H.E."/>
            <person name="Wilson R.J."/>
            <person name="Serrano M.G."/>
            <person name="Buck G."/>
            <person name="Lee V."/>
            <person name="Wang Y."/>
            <person name="Carvalho R."/>
            <person name="Voegtly L."/>
            <person name="Shi R."/>
            <person name="Duckworth R."/>
            <person name="Johnson A."/>
            <person name="Loviza R."/>
            <person name="Walstead R."/>
            <person name="Shah Z."/>
            <person name="Kiflezghi M."/>
            <person name="Wade K."/>
            <person name="Ball S.L."/>
            <person name="Bradley K.W."/>
            <person name="Asai D.J."/>
            <person name="Bowman C.A."/>
            <person name="Russell D.A."/>
            <person name="Pope W.H."/>
            <person name="Jacobs-Sera D."/>
            <person name="Hendrix R.W."/>
            <person name="Hatfull G.F."/>
        </authorList>
    </citation>
    <scope>NUCLEOTIDE SEQUENCE [LARGE SCALE GENOMIC DNA]</scope>
    <source>
        <strain evidence="3 4">DSM 27710</strain>
    </source>
</reference>
<gene>
    <name evidence="3" type="ORF">AKJ08_1470</name>
</gene>
<dbReference type="InterPro" id="IPR029044">
    <property type="entry name" value="Nucleotide-diphossugar_trans"/>
</dbReference>
<dbReference type="STRING" id="1391653.AKJ08_1470"/>
<dbReference type="CDD" id="cd04179">
    <property type="entry name" value="DPM_DPG-synthase_like"/>
    <property type="match status" value="1"/>
</dbReference>
<sequence>MRARDEITSSRGAEGGADAKKSVSARSAAEEIGPASAGPISSHALSRSPDITVVIPARDEAESVGGVVEAVARALAGEAHEILVVDDGSVDGTGERARAAGARVIRREGLGYGAAIKAGAAEARGAFLAILDADGTYPEADLPKLVRALRGGARQAIGARPASSGSESLARSAIKTAFRGAVLWFGGLAVPDLNSGMRALRTRDLLALSSILPDRFSLTTTLTLALAAEGDPPVFIPIDYRPRAGRSKWRTVRDTWLMGRTVLRGIGWLRHGHAPKALPAVEVAG</sequence>
<keyword evidence="3" id="KW-0808">Transferase</keyword>